<dbReference type="SUPFAM" id="SSF53850">
    <property type="entry name" value="Periplasmic binding protein-like II"/>
    <property type="match status" value="1"/>
</dbReference>
<evidence type="ECO:0000313" key="4">
    <source>
        <dbReference type="EMBL" id="GLI27141.1"/>
    </source>
</evidence>
<evidence type="ECO:0000256" key="3">
    <source>
        <dbReference type="SAM" id="SignalP"/>
    </source>
</evidence>
<dbReference type="PANTHER" id="PTHR43649:SF29">
    <property type="entry name" value="OSMOPROTECTIVE COMPOUNDS-BINDING PROTEIN GGTB"/>
    <property type="match status" value="1"/>
</dbReference>
<organism evidence="4 5">
    <name type="scientific">Agromyces rhizosphaerae</name>
    <dbReference type="NCBI Taxonomy" id="88374"/>
    <lineage>
        <taxon>Bacteria</taxon>
        <taxon>Bacillati</taxon>
        <taxon>Actinomycetota</taxon>
        <taxon>Actinomycetes</taxon>
        <taxon>Micrococcales</taxon>
        <taxon>Microbacteriaceae</taxon>
        <taxon>Agromyces</taxon>
    </lineage>
</organism>
<reference evidence="4" key="1">
    <citation type="submission" date="2022-12" db="EMBL/GenBank/DDBJ databases">
        <title>Reference genome sequencing for broad-spectrum identification of bacterial and archaeal isolates by mass spectrometry.</title>
        <authorList>
            <person name="Sekiguchi Y."/>
            <person name="Tourlousse D.M."/>
        </authorList>
    </citation>
    <scope>NUCLEOTIDE SEQUENCE</scope>
    <source>
        <strain evidence="4">14</strain>
    </source>
</reference>
<dbReference type="Proteomes" id="UP001144396">
    <property type="component" value="Unassembled WGS sequence"/>
</dbReference>
<dbReference type="InterPro" id="IPR006059">
    <property type="entry name" value="SBP"/>
</dbReference>
<evidence type="ECO:0000313" key="5">
    <source>
        <dbReference type="Proteomes" id="UP001144396"/>
    </source>
</evidence>
<feature type="signal peptide" evidence="3">
    <location>
        <begin position="1"/>
        <end position="22"/>
    </location>
</feature>
<dbReference type="InterPro" id="IPR050490">
    <property type="entry name" value="Bact_solute-bd_prot1"/>
</dbReference>
<protein>
    <submittedName>
        <fullName evidence="4">Sugar-binding protein</fullName>
    </submittedName>
</protein>
<dbReference type="PROSITE" id="PS51257">
    <property type="entry name" value="PROKAR_LIPOPROTEIN"/>
    <property type="match status" value="1"/>
</dbReference>
<keyword evidence="3" id="KW-0732">Signal</keyword>
<evidence type="ECO:0000256" key="2">
    <source>
        <dbReference type="ARBA" id="ARBA00022448"/>
    </source>
</evidence>
<dbReference type="EMBL" id="BSDP01000001">
    <property type="protein sequence ID" value="GLI27141.1"/>
    <property type="molecule type" value="Genomic_DNA"/>
</dbReference>
<comment type="similarity">
    <text evidence="1">Belongs to the bacterial solute-binding protein 1 family.</text>
</comment>
<evidence type="ECO:0000256" key="1">
    <source>
        <dbReference type="ARBA" id="ARBA00008520"/>
    </source>
</evidence>
<feature type="chain" id="PRO_5040744932" evidence="3">
    <location>
        <begin position="23"/>
        <end position="445"/>
    </location>
</feature>
<name>A0A9W6CW43_9MICO</name>
<accession>A0A9W6CW43</accession>
<gene>
    <name evidence="4" type="ORF">ARHIZOSPH14_13830</name>
</gene>
<dbReference type="Pfam" id="PF01547">
    <property type="entry name" value="SBP_bac_1"/>
    <property type="match status" value="1"/>
</dbReference>
<proteinExistence type="inferred from homology"/>
<dbReference type="AlphaFoldDB" id="A0A9W6CW43"/>
<dbReference type="Gene3D" id="3.40.190.10">
    <property type="entry name" value="Periplasmic binding protein-like II"/>
    <property type="match status" value="2"/>
</dbReference>
<keyword evidence="5" id="KW-1185">Reference proteome</keyword>
<dbReference type="RefSeq" id="WP_281883424.1">
    <property type="nucleotide sequence ID" value="NZ_BSDP01000001.1"/>
</dbReference>
<dbReference type="PANTHER" id="PTHR43649">
    <property type="entry name" value="ARABINOSE-BINDING PROTEIN-RELATED"/>
    <property type="match status" value="1"/>
</dbReference>
<sequence length="445" mass="47957">MRFTQRTAMLAGATLAATLVLTACSGATGGGDPTDVDPEGTIEPREISWLLSRPADGGVITTMQQIADEYAADHPGFALNLITTPDRPSYIQKYETLAAANKLPELFDTDATPFAQKLADQGKMVDVDLLLDDLGLADEYREAALNYQRFDDGALYMVPFEFQLEFFWYNSALLEEAGVDVPATLDDFAPMCEALRDAGITPIALDGQDQWPLERYMAYYPFRLAGPGYVQDLKNGDASFADEPGRAAAEWLYGLGEAGCFQEGFSSTGYADAQALFTSGKAAVYNIGTWELGNLATEALDPAVRDDVDYFTLPTIDGAATADNEYVTPSGIGMAVNAQTYDPLVRDFLAFALDRYPDLYTSSGALSPTNGAETVVPGDATELYGRAVEQAGDVGPAIAMPWDTQLDPATNTRLQQELTLLVQGDITPDEFIETMDDTLAENVGG</sequence>
<keyword evidence="2" id="KW-0813">Transport</keyword>
<comment type="caution">
    <text evidence="4">The sequence shown here is derived from an EMBL/GenBank/DDBJ whole genome shotgun (WGS) entry which is preliminary data.</text>
</comment>